<feature type="compositionally biased region" description="Acidic residues" evidence="1">
    <location>
        <begin position="105"/>
        <end position="115"/>
    </location>
</feature>
<sequence length="146" mass="16253">MFSCPQHFLTGFIFRSHPFYFANSIAAAFDNSRTTKRAGQSKSDDIAINKLIKRMFCSSASDSTAYPTVLIIVWRKEVLFKYKAGHGPEPGTQKKGATQSPPNSSDDEADSDTANDNENKHPTVIDLNTPRTRANKIPVCYLYKTS</sequence>
<name>A0A8J2NPU8_FUSEQ</name>
<reference evidence="2" key="1">
    <citation type="submission" date="2021-05" db="EMBL/GenBank/DDBJ databases">
        <authorList>
            <person name="Khan N."/>
        </authorList>
    </citation>
    <scope>NUCLEOTIDE SEQUENCE</scope>
</reference>
<feature type="region of interest" description="Disordered" evidence="1">
    <location>
        <begin position="85"/>
        <end position="130"/>
    </location>
</feature>
<comment type="caution">
    <text evidence="2">The sequence shown here is derived from an EMBL/GenBank/DDBJ whole genome shotgun (WGS) entry which is preliminary data.</text>
</comment>
<evidence type="ECO:0000313" key="2">
    <source>
        <dbReference type="EMBL" id="CAG7566349.1"/>
    </source>
</evidence>
<gene>
    <name evidence="2" type="ORF">FEQUK3_LOCUS12100</name>
</gene>
<evidence type="ECO:0000313" key="3">
    <source>
        <dbReference type="Proteomes" id="UP000693738"/>
    </source>
</evidence>
<feature type="compositionally biased region" description="Polar residues" evidence="1">
    <location>
        <begin position="95"/>
        <end position="104"/>
    </location>
</feature>
<dbReference type="Proteomes" id="UP000693738">
    <property type="component" value="Unassembled WGS sequence"/>
</dbReference>
<accession>A0A8J2NPU8</accession>
<protein>
    <submittedName>
        <fullName evidence="2">Uncharacterized protein</fullName>
    </submittedName>
</protein>
<dbReference type="EMBL" id="CAJSTJ010000206">
    <property type="protein sequence ID" value="CAG7566349.1"/>
    <property type="molecule type" value="Genomic_DNA"/>
</dbReference>
<organism evidence="2 3">
    <name type="scientific">Fusarium equiseti</name>
    <name type="common">Fusarium scirpi</name>
    <dbReference type="NCBI Taxonomy" id="61235"/>
    <lineage>
        <taxon>Eukaryota</taxon>
        <taxon>Fungi</taxon>
        <taxon>Dikarya</taxon>
        <taxon>Ascomycota</taxon>
        <taxon>Pezizomycotina</taxon>
        <taxon>Sordariomycetes</taxon>
        <taxon>Hypocreomycetidae</taxon>
        <taxon>Hypocreales</taxon>
        <taxon>Nectriaceae</taxon>
        <taxon>Fusarium</taxon>
        <taxon>Fusarium incarnatum-equiseti species complex</taxon>
    </lineage>
</organism>
<dbReference type="AlphaFoldDB" id="A0A8J2NPU8"/>
<proteinExistence type="predicted"/>
<evidence type="ECO:0000256" key="1">
    <source>
        <dbReference type="SAM" id="MobiDB-lite"/>
    </source>
</evidence>